<reference evidence="1 2" key="1">
    <citation type="submission" date="2024-04" db="EMBL/GenBank/DDBJ databases">
        <title>whole genome sequencing of Lutimonas vermicola strain IMCC1616.</title>
        <authorList>
            <person name="Bae S.S."/>
        </authorList>
    </citation>
    <scope>NUCLEOTIDE SEQUENCE [LARGE SCALE GENOMIC DNA]</scope>
    <source>
        <strain evidence="1 2">IMCC1616</strain>
    </source>
</reference>
<accession>A0ABU9L2G0</accession>
<keyword evidence="1" id="KW-0378">Hydrolase</keyword>
<dbReference type="Gene3D" id="3.40.50.1000">
    <property type="entry name" value="HAD superfamily/HAD-like"/>
    <property type="match status" value="1"/>
</dbReference>
<dbReference type="InterPro" id="IPR016769">
    <property type="entry name" value="Phage_SP01_Orf1"/>
</dbReference>
<name>A0ABU9L2G0_9FLAO</name>
<evidence type="ECO:0000313" key="2">
    <source>
        <dbReference type="Proteomes" id="UP001474120"/>
    </source>
</evidence>
<dbReference type="InterPro" id="IPR023214">
    <property type="entry name" value="HAD_sf"/>
</dbReference>
<protein>
    <submittedName>
        <fullName evidence="1">Hydrolase</fullName>
    </submittedName>
</protein>
<comment type="caution">
    <text evidence="1">The sequence shown here is derived from an EMBL/GenBank/DDBJ whole genome shotgun (WGS) entry which is preliminary data.</text>
</comment>
<proteinExistence type="predicted"/>
<sequence length="136" mass="15711">MLPKNSLLIAVDFDGTIVEDDYPRIGPAKIFAFDTLLELQRKGHRLILWTYRYGERLQEAVDFCQKNGLEFYAVNKSYPEEKFDGSISRKVNADVFIDDRNVGGLLGWGEIYQQLLKTEKPKEHKSKKGLFGFFKS</sequence>
<organism evidence="1 2">
    <name type="scientific">Lutimonas vermicola</name>
    <dbReference type="NCBI Taxonomy" id="414288"/>
    <lineage>
        <taxon>Bacteria</taxon>
        <taxon>Pseudomonadati</taxon>
        <taxon>Bacteroidota</taxon>
        <taxon>Flavobacteriia</taxon>
        <taxon>Flavobacteriales</taxon>
        <taxon>Flavobacteriaceae</taxon>
        <taxon>Lutimonas</taxon>
    </lineage>
</organism>
<dbReference type="PIRSF" id="PIRSF020079">
    <property type="entry name" value="UCP020079"/>
    <property type="match status" value="1"/>
</dbReference>
<dbReference type="RefSeq" id="WP_342161575.1">
    <property type="nucleotide sequence ID" value="NZ_JBCDNA010000003.1"/>
</dbReference>
<dbReference type="SUPFAM" id="SSF56784">
    <property type="entry name" value="HAD-like"/>
    <property type="match status" value="1"/>
</dbReference>
<dbReference type="NCBIfam" id="NF046079">
    <property type="entry name" value="HAD_phos_BT0820"/>
    <property type="match status" value="1"/>
</dbReference>
<dbReference type="Proteomes" id="UP001474120">
    <property type="component" value="Unassembled WGS sequence"/>
</dbReference>
<keyword evidence="2" id="KW-1185">Reference proteome</keyword>
<dbReference type="InterPro" id="IPR036412">
    <property type="entry name" value="HAD-like_sf"/>
</dbReference>
<gene>
    <name evidence="1" type="ORF">AABB81_12060</name>
</gene>
<dbReference type="EMBL" id="JBCDNA010000003">
    <property type="protein sequence ID" value="MEL4456634.1"/>
    <property type="molecule type" value="Genomic_DNA"/>
</dbReference>
<dbReference type="GO" id="GO:0016787">
    <property type="term" value="F:hydrolase activity"/>
    <property type="evidence" value="ECO:0007669"/>
    <property type="project" value="UniProtKB-KW"/>
</dbReference>
<evidence type="ECO:0000313" key="1">
    <source>
        <dbReference type="EMBL" id="MEL4456634.1"/>
    </source>
</evidence>